<dbReference type="InterPro" id="IPR016181">
    <property type="entry name" value="Acyl_CoA_acyltransferase"/>
</dbReference>
<dbReference type="Proteomes" id="UP000250079">
    <property type="component" value="Chromosome"/>
</dbReference>
<dbReference type="Pfam" id="PF00583">
    <property type="entry name" value="Acetyltransf_1"/>
    <property type="match status" value="1"/>
</dbReference>
<dbReference type="NCBIfam" id="TIGR04045">
    <property type="entry name" value="MSMEG_0567_GNAT"/>
    <property type="match status" value="1"/>
</dbReference>
<dbReference type="InterPro" id="IPR000182">
    <property type="entry name" value="GNAT_dom"/>
</dbReference>
<accession>A0A2Z2NVL4</accession>
<proteinExistence type="predicted"/>
<dbReference type="Gene3D" id="3.40.630.30">
    <property type="match status" value="1"/>
</dbReference>
<dbReference type="SUPFAM" id="SSF55729">
    <property type="entry name" value="Acyl-CoA N-acyltransferases (Nat)"/>
    <property type="match status" value="1"/>
</dbReference>
<evidence type="ECO:0000259" key="1">
    <source>
        <dbReference type="PROSITE" id="PS51186"/>
    </source>
</evidence>
<dbReference type="KEGG" id="gai:IMCC3135_18445"/>
<evidence type="ECO:0000313" key="3">
    <source>
        <dbReference type="Proteomes" id="UP000250079"/>
    </source>
</evidence>
<protein>
    <recommendedName>
        <fullName evidence="1">N-acetyltransferase domain-containing protein</fullName>
    </recommendedName>
</protein>
<organism evidence="2 3">
    <name type="scientific">Granulosicoccus antarcticus IMCC3135</name>
    <dbReference type="NCBI Taxonomy" id="1192854"/>
    <lineage>
        <taxon>Bacteria</taxon>
        <taxon>Pseudomonadati</taxon>
        <taxon>Pseudomonadota</taxon>
        <taxon>Gammaproteobacteria</taxon>
        <taxon>Chromatiales</taxon>
        <taxon>Granulosicoccaceae</taxon>
        <taxon>Granulosicoccus</taxon>
    </lineage>
</organism>
<dbReference type="GO" id="GO:0016747">
    <property type="term" value="F:acyltransferase activity, transferring groups other than amino-acyl groups"/>
    <property type="evidence" value="ECO:0007669"/>
    <property type="project" value="InterPro"/>
</dbReference>
<dbReference type="AlphaFoldDB" id="A0A2Z2NVL4"/>
<dbReference type="PROSITE" id="PS51186">
    <property type="entry name" value="GNAT"/>
    <property type="match status" value="1"/>
</dbReference>
<dbReference type="EMBL" id="CP018632">
    <property type="protein sequence ID" value="ASJ73768.1"/>
    <property type="molecule type" value="Genomic_DNA"/>
</dbReference>
<keyword evidence="3" id="KW-1185">Reference proteome</keyword>
<dbReference type="RefSeq" id="WP_205737597.1">
    <property type="nucleotide sequence ID" value="NZ_CP018632.1"/>
</dbReference>
<sequence>MYEPFKPFVSPTHRVCIASQNWQRAAAAQLRRDVFCTEQGIFTDDDRDETDQLATPIVALSRLLGDDDHVIGTVRIHPAASATEWWGSRLAVSSAYRRQAGLGTSLIRLAVSTAHARGCTRFLAHVQAGNVLLFQRLHWHSLGEIEQYGKAHHLMEADLAHYPPVHDEMLSTEQRTAAVA</sequence>
<gene>
    <name evidence="2" type="ORF">IMCC3135_18445</name>
</gene>
<dbReference type="CDD" id="cd04301">
    <property type="entry name" value="NAT_SF"/>
    <property type="match status" value="1"/>
</dbReference>
<dbReference type="InterPro" id="IPR024035">
    <property type="entry name" value="MSMEG_0567_GNAT"/>
</dbReference>
<evidence type="ECO:0000313" key="2">
    <source>
        <dbReference type="EMBL" id="ASJ73768.1"/>
    </source>
</evidence>
<feature type="domain" description="N-acetyltransferase" evidence="1">
    <location>
        <begin position="11"/>
        <end position="160"/>
    </location>
</feature>
<name>A0A2Z2NVL4_9GAMM</name>
<reference evidence="2 3" key="1">
    <citation type="submission" date="2016-12" db="EMBL/GenBank/DDBJ databases">
        <authorList>
            <person name="Song W.-J."/>
            <person name="Kurnit D.M."/>
        </authorList>
    </citation>
    <scope>NUCLEOTIDE SEQUENCE [LARGE SCALE GENOMIC DNA]</scope>
    <source>
        <strain evidence="2 3">IMCC3135</strain>
    </source>
</reference>